<organism evidence="7 8">
    <name type="scientific">Clostridium celatum DSM 1785</name>
    <dbReference type="NCBI Taxonomy" id="545697"/>
    <lineage>
        <taxon>Bacteria</taxon>
        <taxon>Bacillati</taxon>
        <taxon>Bacillota</taxon>
        <taxon>Clostridia</taxon>
        <taxon>Eubacteriales</taxon>
        <taxon>Clostridiaceae</taxon>
        <taxon>Clostridium</taxon>
    </lineage>
</organism>
<dbReference type="GO" id="GO:0033926">
    <property type="term" value="F:endo-alpha-N-acetylgalactosaminidase activity"/>
    <property type="evidence" value="ECO:0007669"/>
    <property type="project" value="InterPro"/>
</dbReference>
<evidence type="ECO:0000256" key="3">
    <source>
        <dbReference type="SAM" id="Phobius"/>
    </source>
</evidence>
<dbReference type="HOGENOM" id="CLU_235534_0_0_9"/>
<feature type="region of interest" description="Disordered" evidence="2">
    <location>
        <begin position="1842"/>
        <end position="1886"/>
    </location>
</feature>
<dbReference type="InterPro" id="IPR049314">
    <property type="entry name" value="GH101_dom-5"/>
</dbReference>
<accession>L1Q2N3</accession>
<feature type="domain" description="F5/8 type C" evidence="6">
    <location>
        <begin position="1184"/>
        <end position="1330"/>
    </location>
</feature>
<dbReference type="InterPro" id="IPR014718">
    <property type="entry name" value="GH-type_carb-bd"/>
</dbReference>
<feature type="domain" description="WW" evidence="5">
    <location>
        <begin position="1049"/>
        <end position="1083"/>
    </location>
</feature>
<dbReference type="SUPFAM" id="SSF49785">
    <property type="entry name" value="Galactose-binding domain-like"/>
    <property type="match status" value="2"/>
</dbReference>
<keyword evidence="8" id="KW-1185">Reference proteome</keyword>
<evidence type="ECO:0000259" key="5">
    <source>
        <dbReference type="PROSITE" id="PS50020"/>
    </source>
</evidence>
<gene>
    <name evidence="7" type="ORF">HMPREF0216_03364</name>
</gene>
<dbReference type="EMBL" id="AMEZ01000135">
    <property type="protein sequence ID" value="EKY22166.1"/>
    <property type="molecule type" value="Genomic_DNA"/>
</dbReference>
<dbReference type="eggNOG" id="COG0366">
    <property type="taxonomic scope" value="Bacteria"/>
</dbReference>
<evidence type="ECO:0000256" key="2">
    <source>
        <dbReference type="SAM" id="MobiDB-lite"/>
    </source>
</evidence>
<keyword evidence="4" id="KW-0732">Signal</keyword>
<dbReference type="Gene3D" id="2.60.120.260">
    <property type="entry name" value="Galactose-binding domain-like"/>
    <property type="match status" value="3"/>
</dbReference>
<sequence>MKNNKNVANSRKTLSKRLAVLVATAVVANQVASIAVPVKANDVNSEVIRVENAQAKSSEVYTLNFDETDSNAPEWHNISGDGTRTIENGYLNITRNSSAGNNFVFYDQKAPMLTDGEVETEFSFEGGTSRFGVVVRPATDGNYLFIGYNDSGKWLVESNSGWKDDIAGPTLVEGQAYKLKARFEGKKITIWVDGEQIFSDEVDINNMPTGQGYGVGFRTWYDSKSIKVNYLKFGPVGSIEDNNLNKDIKSVEEVNVETIVKTAPKLPAKVNVVYEDNSTGTENVIWNSVDKESYAKEGTFEVIGTLEGREDVTVTATVTVKAATDGDLLPPDVVLEEKTLVSEDMTVVLDNNFPRVIRYEWKDGEVLTGEEEQLFKVDINDFSYVPSVEFTQVDAKTADYTMTFDQLDVTMKVRLSLAKDNVLRMEVTEIKEEGSFKVRTINFANHSLASVKSTENGKISGVLTTGDWNNIKESFEDVANVKAGDYSKTYGIINDDKFAITIDNNVVEGGNRVVVNVSDEDGYKKAGLSNGTWVYRESVNSATTPAFEGTIGGVEIKGNTNQPIFSNDKKVQSYMGKEYEAVYCGLGGVEDFEGLDLTGKVAIVDRGTHTFEDKAKNAQAAGASYIICINNVSGAVPEQGYKDTINMIGLSSEYGDLIKATLDENNRTTVKLSLQESDVVPGNPEELPWSQIMIARDENGNGKVNWQDAAILYRENMEEVQGADYVRNSFSYIPFNIGSLAQSPFLYTADTVKKLSNYTDGFGQLVLEKGYQGEGHDDVIADIGGHTGIRQGGKDDLNTLIEIGKDYNAKIGVHVNATEYHLDAFELDVDNLKPGFQKGWGWKDDSYYVDQKQDVITGELERRFSMLKEDHPDLAWIYVDVYTGNGWNANELAEIVNNNDWMLATEFNGPLEQQVAWTHWGGDPAYPNRGNESTITRFIRNQEQDVYMSDDLLKGGKHMLSGGWGTRHDIEGFYAVETFYNQTLPSKYMQHFEIQEWEDDGTDGGFVKFNDNLEVIRENGYNNMYKDGKLISSTAQDTIDDRGIGKTTLFIPWTWEQLSDEAENKVYHWNPYGGETTWELPNGWEGTQTVKLYELSDLGRTFVEEIEVVNGQVTIDAKENTPYVVFQEKVSEDRIDNWGEGTLINDPGFDSQTLDNWTVESTSDNMDHISIINETVARRNGNDALFIQGIDKVDPSLIPQSQMTATATTYQSGEDASKAIDGNEGTLWHASYSGVTGPQSITLDLGGSYEVNKVTCLPRQSGTNGIITKYELQVSNDGINFTTVAQGDWDKSASLKTISFDTVEATHIRLVANEYVNGFVSIAELNVYQDVEIPDEDKVFGEGANISQDLTGLEPGKTYTASVWVKNYGDREVTLGVNCGGVDTTSTIDRATTRMNVGEGLKWHGEKLTRMRVEFTVPEGVTTAKLYVDIPRSEEATSVMLDDFRIWTNPLESEATNREGYVLYEDFENVDEGHGPLYMGQALGTDNRTHYAEKDPEGKQYMNWVISDRFSLKTNQQAGTVGEMLLTDQSTLQLEPNTTYELGFKYTNKIDNLYSVAIKSATEGVLFSEVLTPGEVIGTPEDGPNYSREVKEFKIEFTTGDAVDYYLSIDKGNGYDELVLDDLYIKDLTSTDEGEDVVVNKSALQIAVEIANEVTESDLANVVPAVVTEFRAALEEAKAILAKENATEAEINASFDRLSAVMQMLSFEKGDKEVLGSLIERINGLNGDEYISNTWTNLQTALEVANAVMADENAMENEVSETYKSLLRSFLELRLKPSKDKLNDLINKVQTLDSSKYTAKSWKAVEAAVEKANAVMNNEDATEDEIANAEKSLQSAIDGLKETASSGSNSGSSNNNGSTNNSESNNVASGTGSNNSSNTSNSGKLPNTGGVNSLWVALTGVLAAGAGFLTRRKK</sequence>
<protein>
    <submittedName>
        <fullName evidence="7">LPXTG-motif protein cell wall anchor domain protein</fullName>
    </submittedName>
</protein>
<evidence type="ECO:0000313" key="8">
    <source>
        <dbReference type="Proteomes" id="UP000010420"/>
    </source>
</evidence>
<dbReference type="PROSITE" id="PS50022">
    <property type="entry name" value="FA58C_3"/>
    <property type="match status" value="1"/>
</dbReference>
<dbReference type="OrthoDB" id="1095434at2"/>
<proteinExistence type="predicted"/>
<reference evidence="7 8" key="1">
    <citation type="submission" date="2012-05" db="EMBL/GenBank/DDBJ databases">
        <authorList>
            <person name="Weinstock G."/>
            <person name="Sodergren E."/>
            <person name="Lobos E.A."/>
            <person name="Fulton L."/>
            <person name="Fulton R."/>
            <person name="Courtney L."/>
            <person name="Fronick C."/>
            <person name="O'Laughlin M."/>
            <person name="Godfrey J."/>
            <person name="Wilson R.M."/>
            <person name="Miner T."/>
            <person name="Farmer C."/>
            <person name="Delehaunty K."/>
            <person name="Cordes M."/>
            <person name="Minx P."/>
            <person name="Tomlinson C."/>
            <person name="Chen J."/>
            <person name="Wollam A."/>
            <person name="Pepin K.H."/>
            <person name="Bhonagiri V."/>
            <person name="Zhang X."/>
            <person name="Suruliraj S."/>
            <person name="Warren W."/>
            <person name="Mitreva M."/>
            <person name="Mardis E.R."/>
            <person name="Wilson R.K."/>
        </authorList>
    </citation>
    <scope>NUCLEOTIDE SEQUENCE [LARGE SCALE GENOMIC DNA]</scope>
    <source>
        <strain evidence="7 8">DSM 1785</strain>
    </source>
</reference>
<dbReference type="Pfam" id="PF17974">
    <property type="entry name" value="GalBD_like"/>
    <property type="match status" value="1"/>
</dbReference>
<dbReference type="Gene3D" id="1.20.1270.70">
    <property type="entry name" value="Designed single chain three-helix bundle"/>
    <property type="match status" value="3"/>
</dbReference>
<dbReference type="InterPro" id="IPR025706">
    <property type="entry name" value="Endoa_GalNAc"/>
</dbReference>
<dbReference type="InterPro" id="IPR040502">
    <property type="entry name" value="GH101_dom-6"/>
</dbReference>
<dbReference type="eggNOG" id="COG3250">
    <property type="taxonomic scope" value="Bacteria"/>
</dbReference>
<dbReference type="eggNOG" id="COG1196">
    <property type="taxonomic scope" value="Bacteria"/>
</dbReference>
<keyword evidence="1" id="KW-0326">Glycosidase</keyword>
<feature type="transmembrane region" description="Helical" evidence="3">
    <location>
        <begin position="1893"/>
        <end position="1910"/>
    </location>
</feature>
<dbReference type="SUPFAM" id="SSF52025">
    <property type="entry name" value="PA domain"/>
    <property type="match status" value="1"/>
</dbReference>
<dbReference type="PROSITE" id="PS50020">
    <property type="entry name" value="WW_DOMAIN_2"/>
    <property type="match status" value="1"/>
</dbReference>
<dbReference type="CDD" id="cd14244">
    <property type="entry name" value="GH_101_like"/>
    <property type="match status" value="1"/>
</dbReference>
<dbReference type="Gene3D" id="2.60.120.560">
    <property type="entry name" value="Exo-inulinase, domain 1"/>
    <property type="match status" value="1"/>
</dbReference>
<comment type="caution">
    <text evidence="7">The sequence shown here is derived from an EMBL/GenBank/DDBJ whole genome shotgun (WGS) entry which is preliminary data.</text>
</comment>
<keyword evidence="3" id="KW-0812">Transmembrane</keyword>
<keyword evidence="1" id="KW-0378">Hydrolase</keyword>
<dbReference type="eggNOG" id="COG1404">
    <property type="taxonomic scope" value="Bacteria"/>
</dbReference>
<dbReference type="Pfam" id="PF18080">
    <property type="entry name" value="Gal_mutarotas_3"/>
    <property type="match status" value="1"/>
</dbReference>
<dbReference type="Pfam" id="PF00754">
    <property type="entry name" value="F5_F8_type_C"/>
    <property type="match status" value="1"/>
</dbReference>
<dbReference type="InterPro" id="IPR046450">
    <property type="entry name" value="PA_dom_sf"/>
</dbReference>
<dbReference type="InterPro" id="IPR000421">
    <property type="entry name" value="FA58C"/>
</dbReference>
<keyword evidence="3" id="KW-0472">Membrane</keyword>
<keyword evidence="3" id="KW-1133">Transmembrane helix</keyword>
<dbReference type="InterPro" id="IPR035364">
    <property type="entry name" value="Beta_sandwich_GH101"/>
</dbReference>
<dbReference type="Gene3D" id="3.20.20.80">
    <property type="entry name" value="Glycosidases"/>
    <property type="match status" value="1"/>
</dbReference>
<dbReference type="InterPro" id="IPR001202">
    <property type="entry name" value="WW_dom"/>
</dbReference>
<evidence type="ECO:0000259" key="6">
    <source>
        <dbReference type="PROSITE" id="PS50022"/>
    </source>
</evidence>
<feature type="compositionally biased region" description="Low complexity" evidence="2">
    <location>
        <begin position="1845"/>
        <end position="1883"/>
    </location>
</feature>
<dbReference type="Pfam" id="PF17451">
    <property type="entry name" value="Glyco_hyd_101C"/>
    <property type="match status" value="1"/>
</dbReference>
<evidence type="ECO:0000256" key="4">
    <source>
        <dbReference type="SAM" id="SignalP"/>
    </source>
</evidence>
<dbReference type="Pfam" id="PF07554">
    <property type="entry name" value="FIVAR"/>
    <property type="match status" value="3"/>
</dbReference>
<dbReference type="NCBIfam" id="TIGR01167">
    <property type="entry name" value="LPXTG_anchor"/>
    <property type="match status" value="1"/>
</dbReference>
<evidence type="ECO:0000313" key="7">
    <source>
        <dbReference type="EMBL" id="EKY22166.1"/>
    </source>
</evidence>
<dbReference type="PATRIC" id="fig|545697.3.peg.3287"/>
<feature type="signal peptide" evidence="4">
    <location>
        <begin position="1"/>
        <end position="28"/>
    </location>
</feature>
<dbReference type="STRING" id="545697.HMPREF0216_03364"/>
<dbReference type="Proteomes" id="UP000010420">
    <property type="component" value="Unassembled WGS sequence"/>
</dbReference>
<dbReference type="eggNOG" id="COG4412">
    <property type="taxonomic scope" value="Bacteria"/>
</dbReference>
<dbReference type="Gene3D" id="3.50.30.30">
    <property type="match status" value="1"/>
</dbReference>
<dbReference type="InterPro" id="IPR008979">
    <property type="entry name" value="Galactose-bd-like_sf"/>
</dbReference>
<dbReference type="Gene3D" id="2.70.98.10">
    <property type="match status" value="1"/>
</dbReference>
<evidence type="ECO:0000256" key="1">
    <source>
        <dbReference type="ARBA" id="ARBA00023295"/>
    </source>
</evidence>
<dbReference type="Pfam" id="PF07532">
    <property type="entry name" value="Big_4"/>
    <property type="match status" value="1"/>
</dbReference>
<dbReference type="InterPro" id="IPR011081">
    <property type="entry name" value="Big_4"/>
</dbReference>
<dbReference type="Pfam" id="PF12905">
    <property type="entry name" value="Glyco_hydro_101"/>
    <property type="match status" value="1"/>
</dbReference>
<dbReference type="InterPro" id="IPR040633">
    <property type="entry name" value="Gal_mutarotas_3"/>
</dbReference>
<feature type="chain" id="PRO_5039251039" evidence="4">
    <location>
        <begin position="29"/>
        <end position="1914"/>
    </location>
</feature>
<dbReference type="InterPro" id="IPR003137">
    <property type="entry name" value="PA_domain"/>
</dbReference>
<dbReference type="RefSeq" id="WP_005216246.1">
    <property type="nucleotide sequence ID" value="NZ_KB291716.1"/>
</dbReference>
<dbReference type="Pfam" id="PF21466">
    <property type="entry name" value="GH101_dom-5"/>
    <property type="match status" value="1"/>
</dbReference>
<dbReference type="GO" id="GO:0030246">
    <property type="term" value="F:carbohydrate binding"/>
    <property type="evidence" value="ECO:0007669"/>
    <property type="project" value="InterPro"/>
</dbReference>
<name>L1Q2N3_9CLOT</name>
<dbReference type="Pfam" id="PF02225">
    <property type="entry name" value="PA"/>
    <property type="match status" value="1"/>
</dbReference>